<gene>
    <name evidence="1" type="ORF">LX16_1263</name>
</gene>
<dbReference type="PROSITE" id="PS51257">
    <property type="entry name" value="PROKAR_LIPOPROTEIN"/>
    <property type="match status" value="1"/>
</dbReference>
<evidence type="ECO:0000313" key="1">
    <source>
        <dbReference type="EMBL" id="TWJ15552.1"/>
    </source>
</evidence>
<comment type="caution">
    <text evidence="1">The sequence shown here is derived from an EMBL/GenBank/DDBJ whole genome shotgun (WGS) entry which is preliminary data.</text>
</comment>
<accession>A0A562VCG5</accession>
<keyword evidence="2" id="KW-1185">Reference proteome</keyword>
<reference evidence="1 2" key="1">
    <citation type="journal article" date="2013" name="Stand. Genomic Sci.">
        <title>Genomic Encyclopedia of Type Strains, Phase I: The one thousand microbial genomes (KMG-I) project.</title>
        <authorList>
            <person name="Kyrpides N.C."/>
            <person name="Woyke T."/>
            <person name="Eisen J.A."/>
            <person name="Garrity G."/>
            <person name="Lilburn T.G."/>
            <person name="Beck B.J."/>
            <person name="Whitman W.B."/>
            <person name="Hugenholtz P."/>
            <person name="Klenk H.P."/>
        </authorList>
    </citation>
    <scope>NUCLEOTIDE SEQUENCE [LARGE SCALE GENOMIC DNA]</scope>
    <source>
        <strain evidence="1 2">DSM 45044</strain>
    </source>
</reference>
<proteinExistence type="predicted"/>
<organism evidence="1 2">
    <name type="scientific">Stackebrandtia albiflava</name>
    <dbReference type="NCBI Taxonomy" id="406432"/>
    <lineage>
        <taxon>Bacteria</taxon>
        <taxon>Bacillati</taxon>
        <taxon>Actinomycetota</taxon>
        <taxon>Actinomycetes</taxon>
        <taxon>Glycomycetales</taxon>
        <taxon>Glycomycetaceae</taxon>
        <taxon>Stackebrandtia</taxon>
    </lineage>
</organism>
<name>A0A562VCG5_9ACTN</name>
<evidence type="ECO:0000313" key="2">
    <source>
        <dbReference type="Proteomes" id="UP000321617"/>
    </source>
</evidence>
<dbReference type="EMBL" id="VLLL01000005">
    <property type="protein sequence ID" value="TWJ15552.1"/>
    <property type="molecule type" value="Genomic_DNA"/>
</dbReference>
<sequence length="137" mass="14643">MEWIVRSPLSRTVLVGLVTATAFLLTGCGGTDQGTPEATTDAWLAAMAEGDHEAACLLVVEDDTTPASPGTAFFAECTAAFMALTAGRDSADFESMVDMEPVVDHHDEDSARLEFNDGEDVVQLRLIGDRWYISAVS</sequence>
<protein>
    <submittedName>
        <fullName evidence="1">Uncharacterized protein</fullName>
    </submittedName>
</protein>
<dbReference type="Proteomes" id="UP000321617">
    <property type="component" value="Unassembled WGS sequence"/>
</dbReference>
<dbReference type="AlphaFoldDB" id="A0A562VCG5"/>